<organism evidence="1">
    <name type="scientific">Singulisphaera sp. Ch08</name>
    <dbReference type="NCBI Taxonomy" id="3120278"/>
    <lineage>
        <taxon>Bacteria</taxon>
        <taxon>Pseudomonadati</taxon>
        <taxon>Planctomycetota</taxon>
        <taxon>Planctomycetia</taxon>
        <taxon>Isosphaerales</taxon>
        <taxon>Isosphaeraceae</taxon>
        <taxon>Singulisphaera</taxon>
    </lineage>
</organism>
<sequence length="157" mass="16630">MRPTQFAMLVLLTAGFMGCGSGEAKRYPVHGTITLNGKPYPNATVEFVPDPANVAISEGNDVTGPEGNFKITSMGHAGLPLGKYRVIVSVKPTAEEEASQKSKYEDEEQRRMALESLGINPAKQAAKAGKPGGEFKAEITAGDNALEYDVKAKSGKS</sequence>
<keyword evidence="1" id="KW-0121">Carboxypeptidase</keyword>
<dbReference type="GO" id="GO:0004180">
    <property type="term" value="F:carboxypeptidase activity"/>
    <property type="evidence" value="ECO:0007669"/>
    <property type="project" value="UniProtKB-KW"/>
</dbReference>
<name>A0AAU7CKN2_9BACT</name>
<evidence type="ECO:0000313" key="1">
    <source>
        <dbReference type="EMBL" id="XBH05781.1"/>
    </source>
</evidence>
<keyword evidence="1" id="KW-0645">Protease</keyword>
<keyword evidence="1" id="KW-0378">Hydrolase</keyword>
<dbReference type="RefSeq" id="WP_406698631.1">
    <property type="nucleotide sequence ID" value="NZ_CP155447.1"/>
</dbReference>
<dbReference type="PROSITE" id="PS51257">
    <property type="entry name" value="PROKAR_LIPOPROTEIN"/>
    <property type="match status" value="1"/>
</dbReference>
<dbReference type="AlphaFoldDB" id="A0AAU7CKN2"/>
<dbReference type="EMBL" id="CP155447">
    <property type="protein sequence ID" value="XBH05781.1"/>
    <property type="molecule type" value="Genomic_DNA"/>
</dbReference>
<reference evidence="1" key="1">
    <citation type="submission" date="2024-05" db="EMBL/GenBank/DDBJ databases">
        <title>Planctomycetes of the genus Singulisphaera possess chitinolytic capabilities.</title>
        <authorList>
            <person name="Ivanova A."/>
        </authorList>
    </citation>
    <scope>NUCLEOTIDE SEQUENCE</scope>
    <source>
        <strain evidence="1">Ch08T</strain>
    </source>
</reference>
<accession>A0AAU7CKN2</accession>
<protein>
    <submittedName>
        <fullName evidence="1">Carboxypeptidase-like regulatory domain-containing protein</fullName>
    </submittedName>
</protein>
<proteinExistence type="predicted"/>
<gene>
    <name evidence="1" type="ORF">V5E97_07070</name>
</gene>